<dbReference type="SUPFAM" id="SSF53474">
    <property type="entry name" value="alpha/beta-Hydrolases"/>
    <property type="match status" value="1"/>
</dbReference>
<accession>A0A927K2K4</accession>
<proteinExistence type="inferred from homology"/>
<dbReference type="Pfam" id="PF00561">
    <property type="entry name" value="Abhydrolase_1"/>
    <property type="match status" value="1"/>
</dbReference>
<protein>
    <submittedName>
        <fullName evidence="4">Alpha/beta fold hydrolase</fullName>
    </submittedName>
</protein>
<dbReference type="PANTHER" id="PTHR22946">
    <property type="entry name" value="DIENELACTONE HYDROLASE DOMAIN-CONTAINING PROTEIN-RELATED"/>
    <property type="match status" value="1"/>
</dbReference>
<comment type="similarity">
    <text evidence="2">Belongs to the AB hydrolase superfamily. FUS2 hydrolase family.</text>
</comment>
<dbReference type="GO" id="GO:0052689">
    <property type="term" value="F:carboxylic ester hydrolase activity"/>
    <property type="evidence" value="ECO:0007669"/>
    <property type="project" value="UniProtKB-ARBA"/>
</dbReference>
<evidence type="ECO:0000313" key="4">
    <source>
        <dbReference type="EMBL" id="MBD8869352.1"/>
    </source>
</evidence>
<dbReference type="PANTHER" id="PTHR22946:SF9">
    <property type="entry name" value="POLYKETIDE TRANSFERASE AF380"/>
    <property type="match status" value="1"/>
</dbReference>
<keyword evidence="5" id="KW-1185">Reference proteome</keyword>
<sequence length="299" mass="31664">MDTITFESRGTRCEAWHVAATSSALTTGHGRPCVVMGHGFGATRDAGLLPFAERFAAAGCDVVLFDYRGFGTSEGSPRQDVDHRRHREDYHAAIGAARALPGVDAERIVVWGSSYSGGHVIVVAAQDPSVRAVISQGAAMDGLAALLGVRETSGTGKALALTAAGLRDCGRAMTRRRPHLVPIVGEPGSEAVISAPGALRGYRTIMGPTFRNEMCGRGVLRIAANRPVRWATRVTSPVLLVVAAKDNIAPVAAVHEVARLLGDRAETLSLPCGHFDIYSGRSFEQSVATQVDFLRRVLG</sequence>
<evidence type="ECO:0000256" key="2">
    <source>
        <dbReference type="ARBA" id="ARBA00038115"/>
    </source>
</evidence>
<comment type="caution">
    <text evidence="4">The sequence shown here is derived from an EMBL/GenBank/DDBJ whole genome shotgun (WGS) entry which is preliminary data.</text>
</comment>
<dbReference type="RefSeq" id="WP_192141992.1">
    <property type="nucleotide sequence ID" value="NZ_JACYXZ010000002.1"/>
</dbReference>
<dbReference type="Gene3D" id="3.40.50.1820">
    <property type="entry name" value="alpha/beta hydrolase"/>
    <property type="match status" value="1"/>
</dbReference>
<reference evidence="4" key="1">
    <citation type="submission" date="2020-09" db="EMBL/GenBank/DDBJ databases">
        <title>Nocardioides sp. strain MJB4 16S ribosomal RNA gene Genome sequencing and assembly.</title>
        <authorList>
            <person name="Kim I."/>
        </authorList>
    </citation>
    <scope>NUCLEOTIDE SEQUENCE</scope>
    <source>
        <strain evidence="4">MJB4</strain>
    </source>
</reference>
<organism evidence="4 5">
    <name type="scientific">Nocardioides donggukensis</name>
    <dbReference type="NCBI Taxonomy" id="2774019"/>
    <lineage>
        <taxon>Bacteria</taxon>
        <taxon>Bacillati</taxon>
        <taxon>Actinomycetota</taxon>
        <taxon>Actinomycetes</taxon>
        <taxon>Propionibacteriales</taxon>
        <taxon>Nocardioidaceae</taxon>
        <taxon>Nocardioides</taxon>
    </lineage>
</organism>
<feature type="domain" description="AB hydrolase-1" evidence="3">
    <location>
        <begin position="33"/>
        <end position="138"/>
    </location>
</feature>
<keyword evidence="1 4" id="KW-0378">Hydrolase</keyword>
<name>A0A927K2K4_9ACTN</name>
<evidence type="ECO:0000313" key="5">
    <source>
        <dbReference type="Proteomes" id="UP000616839"/>
    </source>
</evidence>
<dbReference type="InterPro" id="IPR029058">
    <property type="entry name" value="AB_hydrolase_fold"/>
</dbReference>
<dbReference type="Proteomes" id="UP000616839">
    <property type="component" value="Unassembled WGS sequence"/>
</dbReference>
<dbReference type="InterPro" id="IPR050261">
    <property type="entry name" value="FrsA_esterase"/>
</dbReference>
<evidence type="ECO:0000259" key="3">
    <source>
        <dbReference type="Pfam" id="PF00561"/>
    </source>
</evidence>
<dbReference type="InterPro" id="IPR000073">
    <property type="entry name" value="AB_hydrolase_1"/>
</dbReference>
<evidence type="ECO:0000256" key="1">
    <source>
        <dbReference type="ARBA" id="ARBA00022801"/>
    </source>
</evidence>
<gene>
    <name evidence="4" type="ORF">IE331_06935</name>
</gene>
<dbReference type="AlphaFoldDB" id="A0A927K2K4"/>
<dbReference type="EMBL" id="JACYXZ010000002">
    <property type="protein sequence ID" value="MBD8869352.1"/>
    <property type="molecule type" value="Genomic_DNA"/>
</dbReference>